<keyword evidence="3" id="KW-1185">Reference proteome</keyword>
<dbReference type="InterPro" id="IPR042213">
    <property type="entry name" value="NBD_C_sf"/>
</dbReference>
<sequence>MTPDLRILADDLTGALDTAAAFVAPVPVHLDHPPAVPVAAPVSALAIASRDVPPARLPALLAPAADWLAGAGIAYKKIDSLWRGNTLDELVWLVRAGGFERLIFAPAFPAQGRLCIGGRLRLADGRPPPAADDANGLRERLPGVQVDLPDVRDEADLQAVAGQVHGQVHGQGGRRWLWCGSAGLAQALARELACAAGGRAASESASSVRAMTMAASSEAGTAAGVPGLLLISASHQDVTRGQLDRLQADWPRATWVRDGDAAALDAVLAPGAAARALARGGLLLDLAPRGRLTPEAAAALLAAQIGRLTQAQALPRPARLVVIGGDTFVALCRATGATALHTEPARQAGWGRARWAGGAWDGVVCDSRSGAFGGPDDLRSLLGTGPA</sequence>
<reference evidence="2 3" key="1">
    <citation type="submission" date="2024-04" db="EMBL/GenBank/DDBJ databases">
        <title>Novel species of the genus Ideonella isolated from streams.</title>
        <authorList>
            <person name="Lu H."/>
        </authorList>
    </citation>
    <scope>NUCLEOTIDE SEQUENCE [LARGE SCALE GENOMIC DNA]</scope>
    <source>
        <strain evidence="2 3">BYS139W</strain>
    </source>
</reference>
<organism evidence="2 3">
    <name type="scientific">Pseudaquabacterium rugosum</name>
    <dbReference type="NCBI Taxonomy" id="2984194"/>
    <lineage>
        <taxon>Bacteria</taxon>
        <taxon>Pseudomonadati</taxon>
        <taxon>Pseudomonadota</taxon>
        <taxon>Betaproteobacteria</taxon>
        <taxon>Burkholderiales</taxon>
        <taxon>Sphaerotilaceae</taxon>
        <taxon>Pseudaquabacterium</taxon>
    </lineage>
</organism>
<dbReference type="SUPFAM" id="SSF142764">
    <property type="entry name" value="YgbK-like"/>
    <property type="match status" value="1"/>
</dbReference>
<keyword evidence="2" id="KW-0808">Transferase</keyword>
<dbReference type="Proteomes" id="UP001368500">
    <property type="component" value="Unassembled WGS sequence"/>
</dbReference>
<comment type="caution">
    <text evidence="2">The sequence shown here is derived from an EMBL/GenBank/DDBJ whole genome shotgun (WGS) entry which is preliminary data.</text>
</comment>
<dbReference type="InterPro" id="IPR010737">
    <property type="entry name" value="4-carb_acid_sugar_kinase_N"/>
</dbReference>
<dbReference type="InterPro" id="IPR037051">
    <property type="entry name" value="4-carb_acid_sugar_kinase_N_sf"/>
</dbReference>
<accession>A0ABU9BGU9</accession>
<dbReference type="Pfam" id="PF07005">
    <property type="entry name" value="SBD_N"/>
    <property type="match status" value="1"/>
</dbReference>
<evidence type="ECO:0000259" key="1">
    <source>
        <dbReference type="Pfam" id="PF07005"/>
    </source>
</evidence>
<keyword evidence="2" id="KW-0418">Kinase</keyword>
<dbReference type="EMBL" id="JBBUTF010000035">
    <property type="protein sequence ID" value="MEK8028984.1"/>
    <property type="molecule type" value="Genomic_DNA"/>
</dbReference>
<evidence type="ECO:0000313" key="2">
    <source>
        <dbReference type="EMBL" id="MEK8028984.1"/>
    </source>
</evidence>
<name>A0ABU9BGU9_9BURK</name>
<protein>
    <submittedName>
        <fullName evidence="2">Four-carbon acid sugar kinase family protein</fullName>
    </submittedName>
</protein>
<dbReference type="Gene3D" id="3.40.50.10840">
    <property type="entry name" value="Putative sugar-binding, N-terminal domain"/>
    <property type="match status" value="1"/>
</dbReference>
<dbReference type="Gene3D" id="3.40.980.20">
    <property type="entry name" value="Four-carbon acid sugar kinase, nucleotide binding domain"/>
    <property type="match status" value="1"/>
</dbReference>
<dbReference type="RefSeq" id="WP_341376771.1">
    <property type="nucleotide sequence ID" value="NZ_JBBUTF010000035.1"/>
</dbReference>
<feature type="domain" description="Four-carbon acid sugar kinase N-terminal" evidence="1">
    <location>
        <begin position="7"/>
        <end position="122"/>
    </location>
</feature>
<evidence type="ECO:0000313" key="3">
    <source>
        <dbReference type="Proteomes" id="UP001368500"/>
    </source>
</evidence>
<proteinExistence type="predicted"/>
<dbReference type="GO" id="GO:0016301">
    <property type="term" value="F:kinase activity"/>
    <property type="evidence" value="ECO:0007669"/>
    <property type="project" value="UniProtKB-KW"/>
</dbReference>
<gene>
    <name evidence="2" type="ORF">AACH11_23755</name>
</gene>